<reference evidence="3" key="1">
    <citation type="submission" date="2017-02" db="EMBL/GenBank/DDBJ databases">
        <authorList>
            <person name="Daims H."/>
        </authorList>
    </citation>
    <scope>NUCLEOTIDE SEQUENCE [LARGE SCALE GENOMIC DNA]</scope>
</reference>
<protein>
    <submittedName>
        <fullName evidence="2">Putative Cytochrome c5530 family protein</fullName>
    </submittedName>
</protein>
<feature type="domain" description="PKD/Chitinase" evidence="1">
    <location>
        <begin position="122"/>
        <end position="209"/>
    </location>
</feature>
<evidence type="ECO:0000313" key="2">
    <source>
        <dbReference type="EMBL" id="SJM96598.1"/>
    </source>
</evidence>
<dbReference type="SMART" id="SM00089">
    <property type="entry name" value="PKD"/>
    <property type="match status" value="1"/>
</dbReference>
<dbReference type="InterPro" id="IPR036280">
    <property type="entry name" value="Multihaem_cyt_sf"/>
</dbReference>
<sequence>MISFRGSPSQLIKLAWGLLLFFIWGLSTVLAAPVISRLVFNATTRTLLVEGTATAGPVGLYDAIANQQLSAQALKNGKFAFNIKNLPTVPCRVRIMAGNEMVVKTLSQEQQCKTGDLPPVCTITNPTAHQHIKFGQSLHFAGKATDPEHTTLHYEWDFGGGAAVRPQSANAGAVKFDLADNTTYNVHFIATDLKGRRCADVVQVTVGTPPNTPAMVAEAKITTDGKHVVIPFTPMGMEFHDQTYKTVSQQYPINSINALVIKKGGVGLNRPQVLTNKDKIQLQYSAASNPFDPVGAGSINSTSQNYPKGARFESALIKKTDYYDPCVYTGKNDIGGKPTKKGQVVKITGAKHTPSKAACIFGAFWDYDAKKKNSWGTVDILPDEGQKAYNAKVWSEDPKKPGVRGYVTPTGVAMPGINNPYKANDPQAFNGFDATKKLFKANGLAQFPTDDKGRHNAYPLMRVQAKAGGKVLATSDAVTAVSTEFHCAECHTYGKIGADQSVYDQLKKEIEKSPEGSAWANYKKHLYQIPQFVKPASNSRADIEQAALVNILETHDFTYGFAQINRSPNKPWPGDNFKLLDAPKGMPQSCGAWCHRSQHKVDESWGPMLPKGVSAGGSCPEFPNALHNTHGRMLGTMRPDFTGEVERDPVTKGFKMVDLSKPIDPLHPLLLKTVDGGKPDGSCFFCHQGKQDKYQRDVMTTAGVNCIDCHGDMPVQAGASAMVSRGTGGGVNPPDNNIGKEFKTLPRHAYLDGLPSCGSCHTGHGDEPVLRRAYDMTTGNFKKLAAKRERFAENFAPRIEAVEDKAHGSAYKPIVAAKGKGKSCPPGTFKEDLKAGSNVCERGLFKESLDKHANIPCSSCHGAAHSIWPNPNPYANDNVTATQIQGHPGTIVECKACHTADAFKGGKVNSVSGLSFPKNMLAGPHNMHPVDDAFWWKSSDGKAKDYGAHAAWAKKPGVAGEPDQCSSCHGKDHKGSRLSKTPVDRSFTFTTSLGATVTTKVKAGTPVSCGTCHSVEKSFKKSPLGKP</sequence>
<accession>A0A1R4HK36</accession>
<evidence type="ECO:0000313" key="3">
    <source>
        <dbReference type="Proteomes" id="UP000195667"/>
    </source>
</evidence>
<keyword evidence="3" id="KW-1185">Reference proteome</keyword>
<dbReference type="RefSeq" id="WP_087145404.1">
    <property type="nucleotide sequence ID" value="NZ_FUKI01000179.1"/>
</dbReference>
<name>A0A1R4HK36_9GAMM</name>
<dbReference type="SUPFAM" id="SSF49299">
    <property type="entry name" value="PKD domain"/>
    <property type="match status" value="1"/>
</dbReference>
<dbReference type="SUPFAM" id="SSF48695">
    <property type="entry name" value="Multiheme cytochromes"/>
    <property type="match status" value="2"/>
</dbReference>
<proteinExistence type="predicted"/>
<organism evidence="2 3">
    <name type="scientific">Crenothrix polyspora</name>
    <dbReference type="NCBI Taxonomy" id="360316"/>
    <lineage>
        <taxon>Bacteria</taxon>
        <taxon>Pseudomonadati</taxon>
        <taxon>Pseudomonadota</taxon>
        <taxon>Gammaproteobacteria</taxon>
        <taxon>Methylococcales</taxon>
        <taxon>Crenotrichaceae</taxon>
        <taxon>Crenothrix</taxon>
    </lineage>
</organism>
<dbReference type="Gene3D" id="2.60.40.10">
    <property type="entry name" value="Immunoglobulins"/>
    <property type="match status" value="1"/>
</dbReference>
<evidence type="ECO:0000259" key="1">
    <source>
        <dbReference type="SMART" id="SM00089"/>
    </source>
</evidence>
<gene>
    <name evidence="2" type="ORF">CRENPOLYSF1_980003</name>
</gene>
<dbReference type="Proteomes" id="UP000195667">
    <property type="component" value="Unassembled WGS sequence"/>
</dbReference>
<dbReference type="InterPro" id="IPR035986">
    <property type="entry name" value="PKD_dom_sf"/>
</dbReference>
<dbReference type="OrthoDB" id="9814800at2"/>
<dbReference type="AlphaFoldDB" id="A0A1R4HK36"/>
<dbReference type="InterPro" id="IPR022409">
    <property type="entry name" value="PKD/Chitinase_dom"/>
</dbReference>
<dbReference type="EMBL" id="FUKI01000179">
    <property type="protein sequence ID" value="SJM96598.1"/>
    <property type="molecule type" value="Genomic_DNA"/>
</dbReference>
<dbReference type="InterPro" id="IPR013783">
    <property type="entry name" value="Ig-like_fold"/>
</dbReference>
<dbReference type="Gene3D" id="1.10.1130.10">
    <property type="entry name" value="Flavocytochrome C3, Chain A"/>
    <property type="match status" value="1"/>
</dbReference>